<evidence type="ECO:0000313" key="2">
    <source>
        <dbReference type="Proteomes" id="UP000822688"/>
    </source>
</evidence>
<organism evidence="1 2">
    <name type="scientific">Ceratodon purpureus</name>
    <name type="common">Fire moss</name>
    <name type="synonym">Dicranum purpureum</name>
    <dbReference type="NCBI Taxonomy" id="3225"/>
    <lineage>
        <taxon>Eukaryota</taxon>
        <taxon>Viridiplantae</taxon>
        <taxon>Streptophyta</taxon>
        <taxon>Embryophyta</taxon>
        <taxon>Bryophyta</taxon>
        <taxon>Bryophytina</taxon>
        <taxon>Bryopsida</taxon>
        <taxon>Dicranidae</taxon>
        <taxon>Pseudoditrichales</taxon>
        <taxon>Ditrichaceae</taxon>
        <taxon>Ceratodon</taxon>
    </lineage>
</organism>
<proteinExistence type="predicted"/>
<reference evidence="1" key="1">
    <citation type="submission" date="2020-06" db="EMBL/GenBank/DDBJ databases">
        <title>WGS assembly of Ceratodon purpureus strain R40.</title>
        <authorList>
            <person name="Carey S.B."/>
            <person name="Jenkins J."/>
            <person name="Shu S."/>
            <person name="Lovell J.T."/>
            <person name="Sreedasyam A."/>
            <person name="Maumus F."/>
            <person name="Tiley G.P."/>
            <person name="Fernandez-Pozo N."/>
            <person name="Barry K."/>
            <person name="Chen C."/>
            <person name="Wang M."/>
            <person name="Lipzen A."/>
            <person name="Daum C."/>
            <person name="Saski C.A."/>
            <person name="Payton A.C."/>
            <person name="Mcbreen J.C."/>
            <person name="Conrad R.E."/>
            <person name="Kollar L.M."/>
            <person name="Olsson S."/>
            <person name="Huttunen S."/>
            <person name="Landis J.B."/>
            <person name="Wickett N.J."/>
            <person name="Johnson M.G."/>
            <person name="Rensing S.A."/>
            <person name="Grimwood J."/>
            <person name="Schmutz J."/>
            <person name="Mcdaniel S.F."/>
        </authorList>
    </citation>
    <scope>NUCLEOTIDE SEQUENCE</scope>
    <source>
        <strain evidence="1">R40</strain>
    </source>
</reference>
<dbReference type="EMBL" id="CM026426">
    <property type="protein sequence ID" value="KAG0574379.1"/>
    <property type="molecule type" value="Genomic_DNA"/>
</dbReference>
<keyword evidence="2" id="KW-1185">Reference proteome</keyword>
<accession>A0A8T0HUG1</accession>
<protein>
    <submittedName>
        <fullName evidence="1">Uncharacterized protein</fullName>
    </submittedName>
</protein>
<dbReference type="AlphaFoldDB" id="A0A8T0HUG1"/>
<evidence type="ECO:0000313" key="1">
    <source>
        <dbReference type="EMBL" id="KAG0574379.1"/>
    </source>
</evidence>
<comment type="caution">
    <text evidence="1">The sequence shown here is derived from an EMBL/GenBank/DDBJ whole genome shotgun (WGS) entry which is preliminary data.</text>
</comment>
<gene>
    <name evidence="1" type="ORF">KC19_VG258800</name>
</gene>
<name>A0A8T0HUG1_CERPU</name>
<dbReference type="Proteomes" id="UP000822688">
    <property type="component" value="Chromosome V"/>
</dbReference>
<sequence>MHKPTDTSSFSSKRIGEEDIDCRRLLFRWPVCLHSSLSSLLDTTRVAESKFLCGRFFLTNSRTVKGDGGRIPFSDRLSASSENFLVKGTHGSSPSGFLTGSHLPGGVVRGPELCGESGLREVCFGMASGDDARTSDVRDICMYSSMTSVQASCFSSPFILLRLCITPEEAKDLPFSTLTFSMLFGRDWNGLGRLLQPIAWCSYLQRTTTLGPVWTTYSEPWTRFS</sequence>